<dbReference type="RefSeq" id="WP_168451370.1">
    <property type="nucleotide sequence ID" value="NZ_JAAWWK010000006.1"/>
</dbReference>
<evidence type="ECO:0008006" key="4">
    <source>
        <dbReference type="Google" id="ProtNLM"/>
    </source>
</evidence>
<evidence type="ECO:0000313" key="2">
    <source>
        <dbReference type="EMBL" id="NKI18848.1"/>
    </source>
</evidence>
<dbReference type="SUPFAM" id="SSF101898">
    <property type="entry name" value="NHL repeat"/>
    <property type="match status" value="1"/>
</dbReference>
<dbReference type="Proteomes" id="UP000765845">
    <property type="component" value="Unassembled WGS sequence"/>
</dbReference>
<keyword evidence="1" id="KW-0732">Signal</keyword>
<evidence type="ECO:0000313" key="3">
    <source>
        <dbReference type="Proteomes" id="UP000765845"/>
    </source>
</evidence>
<keyword evidence="3" id="KW-1185">Reference proteome</keyword>
<evidence type="ECO:0000256" key="1">
    <source>
        <dbReference type="SAM" id="SignalP"/>
    </source>
</evidence>
<protein>
    <recommendedName>
        <fullName evidence="4">Phytase-like domain-containing protein</fullName>
    </recommendedName>
</protein>
<accession>A0ABX1GK48</accession>
<dbReference type="PROSITE" id="PS51257">
    <property type="entry name" value="PROKAR_LIPOPROTEIN"/>
    <property type="match status" value="1"/>
</dbReference>
<name>A0ABX1GK48_9GAMM</name>
<feature type="signal peptide" evidence="1">
    <location>
        <begin position="1"/>
        <end position="20"/>
    </location>
</feature>
<proteinExistence type="predicted"/>
<comment type="caution">
    <text evidence="2">The sequence shown here is derived from an EMBL/GenBank/DDBJ whole genome shotgun (WGS) entry which is preliminary data.</text>
</comment>
<organism evidence="2 3">
    <name type="scientific">Spongiibacter thalassae</name>
    <dbReference type="NCBI Taxonomy" id="2721624"/>
    <lineage>
        <taxon>Bacteria</taxon>
        <taxon>Pseudomonadati</taxon>
        <taxon>Pseudomonadota</taxon>
        <taxon>Gammaproteobacteria</taxon>
        <taxon>Cellvibrionales</taxon>
        <taxon>Spongiibacteraceae</taxon>
        <taxon>Spongiibacter</taxon>
    </lineage>
</organism>
<dbReference type="Gene3D" id="2.130.10.10">
    <property type="entry name" value="YVTN repeat-like/Quinoprotein amine dehydrogenase"/>
    <property type="match status" value="1"/>
</dbReference>
<gene>
    <name evidence="2" type="ORF">HCU74_15675</name>
</gene>
<reference evidence="2 3" key="1">
    <citation type="submission" date="2020-04" db="EMBL/GenBank/DDBJ databases">
        <authorList>
            <person name="Yoon J."/>
        </authorList>
    </citation>
    <scope>NUCLEOTIDE SEQUENCE [LARGE SCALE GENOMIC DNA]</scope>
    <source>
        <strain evidence="2 3">KMU-166</strain>
    </source>
</reference>
<feature type="chain" id="PRO_5046600285" description="Phytase-like domain-containing protein" evidence="1">
    <location>
        <begin position="21"/>
        <end position="401"/>
    </location>
</feature>
<sequence>MKSNLPLKLLGSLALTSLLAACGGSDGGSSAAPVVGANTVVVATVAADFSGSDIQLVELGSEVTVTSGVAGKDQSDFGAARFGEFFYHIGRFNIDEVHKHGFIAPGTPIYQYTTQANAEDPTGNAQRMAFVSNEKAYITQYRTQQVLIVNPSAQTEAEFIIGSLDLSAYADADANGAPEASAAMIVDGKLFVVLQRLVNYSPAEDGVSAYVAVFDTATDTEIDTNPNDEPSAPKGIELSTRNPGKLVYRDGVGLFLQSIGDAYASSRNGRTPGYTGGISKIDTETYSVELIVDDGDNDNHPYGFISNLAIVDANNGYFVGYEGWMNTSLYHFNPSTGDATAVTAYANIDMRTIEADAAGNLWIGIADSASPRIEVLDGQQSLLRTINLIQNPTEILFSKMQ</sequence>
<dbReference type="EMBL" id="JAAWWK010000006">
    <property type="protein sequence ID" value="NKI18848.1"/>
    <property type="molecule type" value="Genomic_DNA"/>
</dbReference>
<dbReference type="InterPro" id="IPR015943">
    <property type="entry name" value="WD40/YVTN_repeat-like_dom_sf"/>
</dbReference>